<evidence type="ECO:0008006" key="9">
    <source>
        <dbReference type="Google" id="ProtNLM"/>
    </source>
</evidence>
<dbReference type="Proteomes" id="UP001501676">
    <property type="component" value="Unassembled WGS sequence"/>
</dbReference>
<keyword evidence="2" id="KW-1003">Cell membrane</keyword>
<dbReference type="EMBL" id="BAAAYN010000129">
    <property type="protein sequence ID" value="GAA3399326.1"/>
    <property type="molecule type" value="Genomic_DNA"/>
</dbReference>
<evidence type="ECO:0000256" key="1">
    <source>
        <dbReference type="ARBA" id="ARBA00004651"/>
    </source>
</evidence>
<feature type="transmembrane region" description="Helical" evidence="6">
    <location>
        <begin position="273"/>
        <end position="294"/>
    </location>
</feature>
<evidence type="ECO:0000256" key="2">
    <source>
        <dbReference type="ARBA" id="ARBA00022475"/>
    </source>
</evidence>
<proteinExistence type="predicted"/>
<evidence type="ECO:0000313" key="7">
    <source>
        <dbReference type="EMBL" id="GAA3399326.1"/>
    </source>
</evidence>
<keyword evidence="4 6" id="KW-1133">Transmembrane helix</keyword>
<feature type="transmembrane region" description="Helical" evidence="6">
    <location>
        <begin position="238"/>
        <end position="261"/>
    </location>
</feature>
<evidence type="ECO:0000256" key="3">
    <source>
        <dbReference type="ARBA" id="ARBA00022692"/>
    </source>
</evidence>
<gene>
    <name evidence="7" type="ORF">GCM10020369_84780</name>
</gene>
<name>A0ABP6TE08_9ACTN</name>
<keyword evidence="3 6" id="KW-0812">Transmembrane</keyword>
<evidence type="ECO:0000256" key="4">
    <source>
        <dbReference type="ARBA" id="ARBA00022989"/>
    </source>
</evidence>
<dbReference type="Pfam" id="PF03631">
    <property type="entry name" value="Virul_fac_BrkB"/>
    <property type="match status" value="1"/>
</dbReference>
<comment type="subcellular location">
    <subcellularLocation>
        <location evidence="1">Cell membrane</location>
        <topology evidence="1">Multi-pass membrane protein</topology>
    </subcellularLocation>
</comment>
<organism evidence="7 8">
    <name type="scientific">Cryptosporangium minutisporangium</name>
    <dbReference type="NCBI Taxonomy" id="113569"/>
    <lineage>
        <taxon>Bacteria</taxon>
        <taxon>Bacillati</taxon>
        <taxon>Actinomycetota</taxon>
        <taxon>Actinomycetes</taxon>
        <taxon>Cryptosporangiales</taxon>
        <taxon>Cryptosporangiaceae</taxon>
        <taxon>Cryptosporangium</taxon>
    </lineage>
</organism>
<protein>
    <recommendedName>
        <fullName evidence="9">YihY/virulence factor BrkB family protein</fullName>
    </recommendedName>
</protein>
<dbReference type="PANTHER" id="PTHR30213">
    <property type="entry name" value="INNER MEMBRANE PROTEIN YHJD"/>
    <property type="match status" value="1"/>
</dbReference>
<feature type="transmembrane region" description="Helical" evidence="6">
    <location>
        <begin position="101"/>
        <end position="122"/>
    </location>
</feature>
<evidence type="ECO:0000256" key="6">
    <source>
        <dbReference type="SAM" id="Phobius"/>
    </source>
</evidence>
<keyword evidence="5 6" id="KW-0472">Membrane</keyword>
<feature type="transmembrane region" description="Helical" evidence="6">
    <location>
        <begin position="190"/>
        <end position="218"/>
    </location>
</feature>
<reference evidence="8" key="1">
    <citation type="journal article" date="2019" name="Int. J. Syst. Evol. Microbiol.">
        <title>The Global Catalogue of Microorganisms (GCM) 10K type strain sequencing project: providing services to taxonomists for standard genome sequencing and annotation.</title>
        <authorList>
            <consortium name="The Broad Institute Genomics Platform"/>
            <consortium name="The Broad Institute Genome Sequencing Center for Infectious Disease"/>
            <person name="Wu L."/>
            <person name="Ma J."/>
        </authorList>
    </citation>
    <scope>NUCLEOTIDE SEQUENCE [LARGE SCALE GENOMIC DNA]</scope>
    <source>
        <strain evidence="8">JCM 9458</strain>
    </source>
</reference>
<dbReference type="InterPro" id="IPR017039">
    <property type="entry name" value="Virul_fac_BrkB"/>
</dbReference>
<feature type="transmembrane region" description="Helical" evidence="6">
    <location>
        <begin position="306"/>
        <end position="330"/>
    </location>
</feature>
<sequence>MTTGPGQSLELALVPLTCVELMRLDTFARWSSVPTDGAMVGSLTGWFAGTCGRVTGRRFLRWIPTAGRQLRRRVGWLDHLVRAGLRYDEADGGRLAAAVTYYAFFAMFALALLSFAAFGFVLDDATVLRTVEQYVAENVPSLDVERLRDARGTVGLIAFIGLPITGWFWVDALRSSIRRMWRLPEYPGNLVVRVLVDLLVLAGLGLLLAVSLAVAYGTTTAANGLVDATHTDAALSRWTLSAVGLVVGIGVNTVLAVGMLTGLPRVWMPLRRILGPALLVAVGLELLKTLGRLYVQHTAANPTYQLVAGAVGLLVFLNAINQMILFAAALTATSTAGRPADLAADGDGATAVRAADEEAGIGRGPARNSHGVD</sequence>
<accession>A0ABP6TE08</accession>
<feature type="transmembrane region" description="Helical" evidence="6">
    <location>
        <begin position="150"/>
        <end position="170"/>
    </location>
</feature>
<comment type="caution">
    <text evidence="7">The sequence shown here is derived from an EMBL/GenBank/DDBJ whole genome shotgun (WGS) entry which is preliminary data.</text>
</comment>
<dbReference type="PANTHER" id="PTHR30213:SF1">
    <property type="entry name" value="INNER MEMBRANE PROTEIN YHJD"/>
    <property type="match status" value="1"/>
</dbReference>
<evidence type="ECO:0000313" key="8">
    <source>
        <dbReference type="Proteomes" id="UP001501676"/>
    </source>
</evidence>
<evidence type="ECO:0000256" key="5">
    <source>
        <dbReference type="ARBA" id="ARBA00023136"/>
    </source>
</evidence>
<keyword evidence="8" id="KW-1185">Reference proteome</keyword>